<keyword evidence="2" id="KW-0378">Hydrolase</keyword>
<dbReference type="InterPro" id="IPR029058">
    <property type="entry name" value="AB_hydrolase_fold"/>
</dbReference>
<accession>A0ABT2GYG0</accession>
<dbReference type="RefSeq" id="WP_259537731.1">
    <property type="nucleotide sequence ID" value="NZ_JANLCJ010000001.1"/>
</dbReference>
<dbReference type="PRINTS" id="PR00111">
    <property type="entry name" value="ABHYDROLASE"/>
</dbReference>
<dbReference type="Gene3D" id="3.40.50.1820">
    <property type="entry name" value="alpha/beta hydrolase"/>
    <property type="match status" value="1"/>
</dbReference>
<organism evidence="2 3">
    <name type="scientific">Herbiconiux daphne</name>
    <dbReference type="NCBI Taxonomy" id="2970914"/>
    <lineage>
        <taxon>Bacteria</taxon>
        <taxon>Bacillati</taxon>
        <taxon>Actinomycetota</taxon>
        <taxon>Actinomycetes</taxon>
        <taxon>Micrococcales</taxon>
        <taxon>Microbacteriaceae</taxon>
        <taxon>Herbiconiux</taxon>
    </lineage>
</organism>
<dbReference type="GO" id="GO:0016787">
    <property type="term" value="F:hydrolase activity"/>
    <property type="evidence" value="ECO:0007669"/>
    <property type="project" value="UniProtKB-KW"/>
</dbReference>
<reference evidence="2" key="1">
    <citation type="submission" date="2022-08" db="EMBL/GenBank/DDBJ databases">
        <authorList>
            <person name="Deng Y."/>
            <person name="Han X.-F."/>
            <person name="Zhang Y.-Q."/>
        </authorList>
    </citation>
    <scope>NUCLEOTIDE SEQUENCE</scope>
    <source>
        <strain evidence="2">CPCC 203386</strain>
    </source>
</reference>
<evidence type="ECO:0000259" key="1">
    <source>
        <dbReference type="Pfam" id="PF00561"/>
    </source>
</evidence>
<evidence type="ECO:0000313" key="3">
    <source>
        <dbReference type="Proteomes" id="UP001165586"/>
    </source>
</evidence>
<protein>
    <submittedName>
        <fullName evidence="2">Alpha/beta fold hydrolase</fullName>
    </submittedName>
</protein>
<evidence type="ECO:0000313" key="2">
    <source>
        <dbReference type="EMBL" id="MCS5732994.1"/>
    </source>
</evidence>
<dbReference type="Proteomes" id="UP001165586">
    <property type="component" value="Unassembled WGS sequence"/>
</dbReference>
<comment type="caution">
    <text evidence="2">The sequence shown here is derived from an EMBL/GenBank/DDBJ whole genome shotgun (WGS) entry which is preliminary data.</text>
</comment>
<dbReference type="SUPFAM" id="SSF53474">
    <property type="entry name" value="alpha/beta-Hydrolases"/>
    <property type="match status" value="1"/>
</dbReference>
<keyword evidence="3" id="KW-1185">Reference proteome</keyword>
<dbReference type="EMBL" id="JANLCJ010000001">
    <property type="protein sequence ID" value="MCS5732994.1"/>
    <property type="molecule type" value="Genomic_DNA"/>
</dbReference>
<gene>
    <name evidence="2" type="ORF">N1032_04465</name>
</gene>
<name>A0ABT2GYG0_9MICO</name>
<sequence length="278" mass="29331">MDTAAADVECGYREEVDFATNPADGTRIAYRAIGEGSPLVLVHGTALSQAIWRGFGYLREFTRDHRVITLDLRGHGRSDKPHSAGSYAMHLFAADVLAVLDALEIEAAHYAGYSLGGRVGFSLAAAHPGRLRSFVSLAGAPGTGGGAFDRVFFPGSLQALESGGMAGFLEGWERASGAPLDPITRGAFAANDAAALAAYMRETERDERVPDAALAALPMPVLLAAGSRDPERLRAAHHVRGLLPTAELAVIEGATHADTPRHPEALALTRAFLDRLAP</sequence>
<dbReference type="InterPro" id="IPR000073">
    <property type="entry name" value="AB_hydrolase_1"/>
</dbReference>
<dbReference type="PANTHER" id="PTHR43433">
    <property type="entry name" value="HYDROLASE, ALPHA/BETA FOLD FAMILY PROTEIN"/>
    <property type="match status" value="1"/>
</dbReference>
<feature type="domain" description="AB hydrolase-1" evidence="1">
    <location>
        <begin position="38"/>
        <end position="145"/>
    </location>
</feature>
<dbReference type="Pfam" id="PF00561">
    <property type="entry name" value="Abhydrolase_1"/>
    <property type="match status" value="1"/>
</dbReference>
<proteinExistence type="predicted"/>
<dbReference type="PANTHER" id="PTHR43433:SF5">
    <property type="entry name" value="AB HYDROLASE-1 DOMAIN-CONTAINING PROTEIN"/>
    <property type="match status" value="1"/>
</dbReference>
<dbReference type="InterPro" id="IPR050471">
    <property type="entry name" value="AB_hydrolase"/>
</dbReference>